<dbReference type="HOGENOM" id="CLU_019602_18_5_9"/>
<dbReference type="PANTHER" id="PTHR35936:SF17">
    <property type="entry name" value="ARGININE-BINDING EXTRACELLULAR PROTEIN ARTP"/>
    <property type="match status" value="1"/>
</dbReference>
<name>H1CXG2_9FIRM</name>
<dbReference type="AlphaFoldDB" id="H1CXG2"/>
<gene>
    <name evidence="5" type="ORF">HMPREF9453_00050</name>
</gene>
<dbReference type="Gene3D" id="3.40.190.10">
    <property type="entry name" value="Periplasmic binding protein-like II"/>
    <property type="match status" value="2"/>
</dbReference>
<dbReference type="eggNOG" id="COG0834">
    <property type="taxonomic scope" value="Bacteria"/>
</dbReference>
<feature type="signal peptide" evidence="2">
    <location>
        <begin position="1"/>
        <end position="21"/>
    </location>
</feature>
<dbReference type="PANTHER" id="PTHR35936">
    <property type="entry name" value="MEMBRANE-BOUND LYTIC MUREIN TRANSGLYCOSYLASE F"/>
    <property type="match status" value="1"/>
</dbReference>
<dbReference type="GO" id="GO:0016020">
    <property type="term" value="C:membrane"/>
    <property type="evidence" value="ECO:0007669"/>
    <property type="project" value="InterPro"/>
</dbReference>
<dbReference type="EMBL" id="ADLT01000001">
    <property type="protein sequence ID" value="EHO63993.1"/>
    <property type="molecule type" value="Genomic_DNA"/>
</dbReference>
<organism evidence="5 6">
    <name type="scientific">Dialister succinatiphilus YIT 11850</name>
    <dbReference type="NCBI Taxonomy" id="742743"/>
    <lineage>
        <taxon>Bacteria</taxon>
        <taxon>Bacillati</taxon>
        <taxon>Bacillota</taxon>
        <taxon>Negativicutes</taxon>
        <taxon>Veillonellales</taxon>
        <taxon>Veillonellaceae</taxon>
        <taxon>Dialister</taxon>
    </lineage>
</organism>
<evidence type="ECO:0000256" key="1">
    <source>
        <dbReference type="ARBA" id="ARBA00022729"/>
    </source>
</evidence>
<dbReference type="PROSITE" id="PS51257">
    <property type="entry name" value="PROKAR_LIPOPROTEIN"/>
    <property type="match status" value="1"/>
</dbReference>
<feature type="chain" id="PRO_5038500417" description="Solute-binding protein family 3/N-terminal domain-containing protein" evidence="2">
    <location>
        <begin position="22"/>
        <end position="271"/>
    </location>
</feature>
<proteinExistence type="predicted"/>
<keyword evidence="1 2" id="KW-0732">Signal</keyword>
<dbReference type="PATRIC" id="fig|742743.3.peg.52"/>
<dbReference type="Pfam" id="PF00497">
    <property type="entry name" value="SBP_bac_3"/>
    <property type="match status" value="1"/>
</dbReference>
<protein>
    <recommendedName>
        <fullName evidence="7">Solute-binding protein family 3/N-terminal domain-containing protein</fullName>
    </recommendedName>
</protein>
<dbReference type="SMART" id="SM00062">
    <property type="entry name" value="PBPb"/>
    <property type="match status" value="1"/>
</dbReference>
<comment type="caution">
    <text evidence="5">The sequence shown here is derived from an EMBL/GenBank/DDBJ whole genome shotgun (WGS) entry which is preliminary data.</text>
</comment>
<evidence type="ECO:0008006" key="7">
    <source>
        <dbReference type="Google" id="ProtNLM"/>
    </source>
</evidence>
<dbReference type="SUPFAM" id="SSF53850">
    <property type="entry name" value="Periplasmic binding protein-like II"/>
    <property type="match status" value="1"/>
</dbReference>
<reference evidence="5 6" key="1">
    <citation type="submission" date="2011-11" db="EMBL/GenBank/DDBJ databases">
        <title>The Genome Sequence of Dialister succinatiphilus YIT 11850.</title>
        <authorList>
            <consortium name="The Broad Institute Genome Sequencing Platform"/>
            <person name="Earl A."/>
            <person name="Ward D."/>
            <person name="Feldgarden M."/>
            <person name="Gevers D."/>
            <person name="Morotomi M."/>
            <person name="Young S.K."/>
            <person name="Zeng Q."/>
            <person name="Gargeya S."/>
            <person name="Fitzgerald M."/>
            <person name="Haas B."/>
            <person name="Abouelleil A."/>
            <person name="Alvarado L."/>
            <person name="Arachchi H.M."/>
            <person name="Berlin A."/>
            <person name="Brown A."/>
            <person name="Chapman S.B."/>
            <person name="Dunbar C."/>
            <person name="Gearin G."/>
            <person name="Goldberg J."/>
            <person name="Griggs A."/>
            <person name="Gujja S."/>
            <person name="Heiman D."/>
            <person name="Howarth C."/>
            <person name="Lui A."/>
            <person name="MacDonald P.J.P."/>
            <person name="Montmayeur A."/>
            <person name="Murphy C."/>
            <person name="Neiman D."/>
            <person name="Pearson M."/>
            <person name="Priest M."/>
            <person name="Roberts A."/>
            <person name="Saif S."/>
            <person name="Shea T."/>
            <person name="Sisk P."/>
            <person name="Stolte C."/>
            <person name="Sykes S."/>
            <person name="Wortman J."/>
            <person name="Nusbaum C."/>
            <person name="Birren B."/>
        </authorList>
    </citation>
    <scope>NUCLEOTIDE SEQUENCE [LARGE SCALE GENOMIC DNA]</scope>
    <source>
        <strain evidence="5 6">YIT 11850</strain>
    </source>
</reference>
<keyword evidence="6" id="KW-1185">Reference proteome</keyword>
<dbReference type="InterPro" id="IPR001320">
    <property type="entry name" value="Iontro_rcpt_C"/>
</dbReference>
<dbReference type="SMART" id="SM00079">
    <property type="entry name" value="PBPe"/>
    <property type="match status" value="1"/>
</dbReference>
<sequence length="271" mass="29503">MNRWMKAGAAALALCMMAGLSGCGGEKQAASKAASAPAKKELKVACVATYPPFVYKDKEGKIVGFDVDITGAVAKELGAQVVYESMPFNEMVPALQASKADIAVAAVDMTQDRADKVDFSNIYYSKENVSILARKEDNEIRGPEDLKGKKVAVEKGTVYVGTAKQYGAEVKEYDYHDQLIKAVEDNEADALILDKPVARFYLAHGASEKLKPAGIISGSGGFVMMVSKKDEGLREKVNEALDKLMKNGEYDKIYDKWFADENFSKEPDVKS</sequence>
<dbReference type="STRING" id="742743.HMPREF9453_00050"/>
<dbReference type="RefSeq" id="WP_008858557.1">
    <property type="nucleotide sequence ID" value="NZ_JH591187.1"/>
</dbReference>
<accession>H1CXG2</accession>
<dbReference type="InterPro" id="IPR001638">
    <property type="entry name" value="Solute-binding_3/MltF_N"/>
</dbReference>
<feature type="domain" description="Solute-binding protein family 3/N-terminal" evidence="3">
    <location>
        <begin position="41"/>
        <end position="261"/>
    </location>
</feature>
<dbReference type="Proteomes" id="UP000003277">
    <property type="component" value="Unassembled WGS sequence"/>
</dbReference>
<evidence type="ECO:0000259" key="4">
    <source>
        <dbReference type="SMART" id="SM00079"/>
    </source>
</evidence>
<evidence type="ECO:0000259" key="3">
    <source>
        <dbReference type="SMART" id="SM00062"/>
    </source>
</evidence>
<feature type="domain" description="Ionotropic glutamate receptor C-terminal" evidence="4">
    <location>
        <begin position="41"/>
        <end position="260"/>
    </location>
</feature>
<dbReference type="OrthoDB" id="8613538at2"/>
<dbReference type="CDD" id="cd13530">
    <property type="entry name" value="PBP2_peptides_like"/>
    <property type="match status" value="1"/>
</dbReference>
<evidence type="ECO:0000313" key="6">
    <source>
        <dbReference type="Proteomes" id="UP000003277"/>
    </source>
</evidence>
<dbReference type="GO" id="GO:0015276">
    <property type="term" value="F:ligand-gated monoatomic ion channel activity"/>
    <property type="evidence" value="ECO:0007669"/>
    <property type="project" value="InterPro"/>
</dbReference>
<evidence type="ECO:0000256" key="2">
    <source>
        <dbReference type="SAM" id="SignalP"/>
    </source>
</evidence>
<evidence type="ECO:0000313" key="5">
    <source>
        <dbReference type="EMBL" id="EHO63993.1"/>
    </source>
</evidence>